<dbReference type="AlphaFoldDB" id="A0A4R4TF25"/>
<evidence type="ECO:0000313" key="1">
    <source>
        <dbReference type="EMBL" id="TDC73772.1"/>
    </source>
</evidence>
<dbReference type="Proteomes" id="UP000295345">
    <property type="component" value="Unassembled WGS sequence"/>
</dbReference>
<sequence>MFHDADAAVQWFAEQATRAASGFASAEEREPEQLVAKIARVEGVLRRGGDAHAAWYFQAIGYYTLDLVACSPNRNNPLLPCPAEPGSPTAVSRR</sequence>
<reference evidence="1 2" key="1">
    <citation type="submission" date="2019-03" db="EMBL/GenBank/DDBJ databases">
        <title>Draft genome sequences of novel Actinobacteria.</title>
        <authorList>
            <person name="Sahin N."/>
            <person name="Ay H."/>
            <person name="Saygin H."/>
        </authorList>
    </citation>
    <scope>NUCLEOTIDE SEQUENCE [LARGE SCALE GENOMIC DNA]</scope>
    <source>
        <strain evidence="1 2">DSM 41900</strain>
    </source>
</reference>
<dbReference type="RefSeq" id="WP_132819114.1">
    <property type="nucleotide sequence ID" value="NZ_SMKI01000183.1"/>
</dbReference>
<name>A0A4R4TF25_9ACTN</name>
<keyword evidence="2" id="KW-1185">Reference proteome</keyword>
<protein>
    <submittedName>
        <fullName evidence="1">Uncharacterized protein</fullName>
    </submittedName>
</protein>
<evidence type="ECO:0000313" key="2">
    <source>
        <dbReference type="Proteomes" id="UP000295345"/>
    </source>
</evidence>
<proteinExistence type="predicted"/>
<organism evidence="1 2">
    <name type="scientific">Streptomyces hainanensis</name>
    <dbReference type="NCBI Taxonomy" id="402648"/>
    <lineage>
        <taxon>Bacteria</taxon>
        <taxon>Bacillati</taxon>
        <taxon>Actinomycetota</taxon>
        <taxon>Actinomycetes</taxon>
        <taxon>Kitasatosporales</taxon>
        <taxon>Streptomycetaceae</taxon>
        <taxon>Streptomyces</taxon>
    </lineage>
</organism>
<dbReference type="EMBL" id="SMKI01000183">
    <property type="protein sequence ID" value="TDC73772.1"/>
    <property type="molecule type" value="Genomic_DNA"/>
</dbReference>
<accession>A0A4R4TF25</accession>
<gene>
    <name evidence="1" type="ORF">E1283_18130</name>
</gene>
<comment type="caution">
    <text evidence="1">The sequence shown here is derived from an EMBL/GenBank/DDBJ whole genome shotgun (WGS) entry which is preliminary data.</text>
</comment>
<dbReference type="OrthoDB" id="4320824at2"/>